<evidence type="ECO:0000313" key="1">
    <source>
        <dbReference type="EMBL" id="CAB4339663.1"/>
    </source>
</evidence>
<proteinExistence type="predicted"/>
<gene>
    <name evidence="1" type="ORF">UFOPK3522_00475</name>
</gene>
<dbReference type="AlphaFoldDB" id="A0A6J5ZJ45"/>
<sequence>MSVGPQLIVLGEPSAVESIAAAEAVAISLDCPERAVLLLTLAGAERARRGWAAPASAAVARCCEMLEQQGVAAKARGRLVTVLCEGDGASATADRLIAVAQLPVVVASLRPRDAEIDRLVSCAERLVVAASADPVLDELALSELTRCCSLAELAGPPNGVAARAAAAGIQLPRWVRSVLSARLAGSDGQAAVELVAAVPIMLAVALAAAQLLAAGVCRELAAEAAGAGAAAMLQGRDPKAAARSTLPGWTHGQLRVARHGRQIDVGITPPSIVPGLARLLSVEARADAGPPA</sequence>
<protein>
    <submittedName>
        <fullName evidence="1">Unannotated protein</fullName>
    </submittedName>
</protein>
<dbReference type="EMBL" id="CAESAO010000026">
    <property type="protein sequence ID" value="CAB4339663.1"/>
    <property type="molecule type" value="Genomic_DNA"/>
</dbReference>
<accession>A0A6J5ZJ45</accession>
<organism evidence="1">
    <name type="scientific">freshwater metagenome</name>
    <dbReference type="NCBI Taxonomy" id="449393"/>
    <lineage>
        <taxon>unclassified sequences</taxon>
        <taxon>metagenomes</taxon>
        <taxon>ecological metagenomes</taxon>
    </lineage>
</organism>
<reference evidence="1" key="1">
    <citation type="submission" date="2020-05" db="EMBL/GenBank/DDBJ databases">
        <authorList>
            <person name="Chiriac C."/>
            <person name="Salcher M."/>
            <person name="Ghai R."/>
            <person name="Kavagutti S V."/>
        </authorList>
    </citation>
    <scope>NUCLEOTIDE SEQUENCE</scope>
</reference>
<name>A0A6J5ZJ45_9ZZZZ</name>